<evidence type="ECO:0008006" key="3">
    <source>
        <dbReference type="Google" id="ProtNLM"/>
    </source>
</evidence>
<sequence>MSFRVPSLLLLVFGPIALLLAEPAVELGHVEGRVLSRVEGKKLERVGAAHVLVAGEALITGDASRFEIKTSGGIWRVGRRAVFVLSDNNARLLAGTALLQVPSDQVWSVTSRRSVLGVPAGTWLVQAVDNGGFKIVCIDSDQPIQAKGETSKPLDPAVQLKLRPGELVFLQPGGATFSPIVTIFLEELLATSRLVGGFPDELPGLRRIVNQAVAQRDRLKTLSNAVVVGATEAGSFQIAVPNPAEKKAEAAKPSEAKP</sequence>
<accession>A0A556QJS4</accession>
<dbReference type="AlphaFoldDB" id="A0A556QJS4"/>
<evidence type="ECO:0000313" key="2">
    <source>
        <dbReference type="Proteomes" id="UP000315648"/>
    </source>
</evidence>
<dbReference type="EMBL" id="VMBG01000002">
    <property type="protein sequence ID" value="TSJ76905.1"/>
    <property type="molecule type" value="Genomic_DNA"/>
</dbReference>
<dbReference type="Proteomes" id="UP000315648">
    <property type="component" value="Unassembled WGS sequence"/>
</dbReference>
<keyword evidence="2" id="KW-1185">Reference proteome</keyword>
<dbReference type="OrthoDB" id="9854786at2"/>
<gene>
    <name evidence="1" type="ORF">FPL22_12365</name>
</gene>
<organism evidence="1 2">
    <name type="scientific">Rariglobus hedericola</name>
    <dbReference type="NCBI Taxonomy" id="2597822"/>
    <lineage>
        <taxon>Bacteria</taxon>
        <taxon>Pseudomonadati</taxon>
        <taxon>Verrucomicrobiota</taxon>
        <taxon>Opitutia</taxon>
        <taxon>Opitutales</taxon>
        <taxon>Opitutaceae</taxon>
        <taxon>Rariglobus</taxon>
    </lineage>
</organism>
<comment type="caution">
    <text evidence="1">The sequence shown here is derived from an EMBL/GenBank/DDBJ whole genome shotgun (WGS) entry which is preliminary data.</text>
</comment>
<name>A0A556QJS4_9BACT</name>
<reference evidence="1 2" key="1">
    <citation type="submission" date="2019-07" db="EMBL/GenBank/DDBJ databases">
        <title>Description of 53C-WASEF.</title>
        <authorList>
            <person name="Pitt A."/>
            <person name="Hahn M.W."/>
        </authorList>
    </citation>
    <scope>NUCLEOTIDE SEQUENCE [LARGE SCALE GENOMIC DNA]</scope>
    <source>
        <strain evidence="1 2">53C-WASEF</strain>
    </source>
</reference>
<dbReference type="RefSeq" id="WP_144230726.1">
    <property type="nucleotide sequence ID" value="NZ_CBCRVV010000006.1"/>
</dbReference>
<proteinExistence type="predicted"/>
<evidence type="ECO:0000313" key="1">
    <source>
        <dbReference type="EMBL" id="TSJ76905.1"/>
    </source>
</evidence>
<protein>
    <recommendedName>
        <fullName evidence="3">FecR domain-containing protein</fullName>
    </recommendedName>
</protein>